<comment type="caution">
    <text evidence="2">The sequence shown here is derived from an EMBL/GenBank/DDBJ whole genome shotgun (WGS) entry which is preliminary data.</text>
</comment>
<name>A0A5B7ESI2_PORTR</name>
<dbReference type="Proteomes" id="UP000324222">
    <property type="component" value="Unassembled WGS sequence"/>
</dbReference>
<evidence type="ECO:0000313" key="3">
    <source>
        <dbReference type="Proteomes" id="UP000324222"/>
    </source>
</evidence>
<dbReference type="EMBL" id="VSRR010003877">
    <property type="protein sequence ID" value="MPC37770.1"/>
    <property type="molecule type" value="Genomic_DNA"/>
</dbReference>
<evidence type="ECO:0000313" key="2">
    <source>
        <dbReference type="EMBL" id="MPC37770.1"/>
    </source>
</evidence>
<proteinExistence type="predicted"/>
<feature type="transmembrane region" description="Helical" evidence="1">
    <location>
        <begin position="12"/>
        <end position="30"/>
    </location>
</feature>
<keyword evidence="1" id="KW-0472">Membrane</keyword>
<keyword evidence="1" id="KW-0812">Transmembrane</keyword>
<sequence length="91" mass="10177">MGCDENRGKSGVRLVVVCMYLASTHLIPFFQPVFGAGHPTRPHDGTISHLRLHHRYLRALIGLIDALPRPHPSDSERTASHIFLPPSRLAY</sequence>
<keyword evidence="3" id="KW-1185">Reference proteome</keyword>
<dbReference type="AlphaFoldDB" id="A0A5B7ESI2"/>
<organism evidence="2 3">
    <name type="scientific">Portunus trituberculatus</name>
    <name type="common">Swimming crab</name>
    <name type="synonym">Neptunus trituberculatus</name>
    <dbReference type="NCBI Taxonomy" id="210409"/>
    <lineage>
        <taxon>Eukaryota</taxon>
        <taxon>Metazoa</taxon>
        <taxon>Ecdysozoa</taxon>
        <taxon>Arthropoda</taxon>
        <taxon>Crustacea</taxon>
        <taxon>Multicrustacea</taxon>
        <taxon>Malacostraca</taxon>
        <taxon>Eumalacostraca</taxon>
        <taxon>Eucarida</taxon>
        <taxon>Decapoda</taxon>
        <taxon>Pleocyemata</taxon>
        <taxon>Brachyura</taxon>
        <taxon>Eubrachyura</taxon>
        <taxon>Portunoidea</taxon>
        <taxon>Portunidae</taxon>
        <taxon>Portuninae</taxon>
        <taxon>Portunus</taxon>
    </lineage>
</organism>
<protein>
    <submittedName>
        <fullName evidence="2">Uncharacterized protein</fullName>
    </submittedName>
</protein>
<evidence type="ECO:0000256" key="1">
    <source>
        <dbReference type="SAM" id="Phobius"/>
    </source>
</evidence>
<accession>A0A5B7ESI2</accession>
<gene>
    <name evidence="2" type="ORF">E2C01_031260</name>
</gene>
<reference evidence="2 3" key="1">
    <citation type="submission" date="2019-05" db="EMBL/GenBank/DDBJ databases">
        <title>Another draft genome of Portunus trituberculatus and its Hox gene families provides insights of decapod evolution.</title>
        <authorList>
            <person name="Jeong J.-H."/>
            <person name="Song I."/>
            <person name="Kim S."/>
            <person name="Choi T."/>
            <person name="Kim D."/>
            <person name="Ryu S."/>
            <person name="Kim W."/>
        </authorList>
    </citation>
    <scope>NUCLEOTIDE SEQUENCE [LARGE SCALE GENOMIC DNA]</scope>
    <source>
        <tissue evidence="2">Muscle</tissue>
    </source>
</reference>
<keyword evidence="1" id="KW-1133">Transmembrane helix</keyword>